<dbReference type="PROSITE" id="PS00108">
    <property type="entry name" value="PROTEIN_KINASE_ST"/>
    <property type="match status" value="1"/>
</dbReference>
<dbReference type="Pfam" id="PF07714">
    <property type="entry name" value="PK_Tyr_Ser-Thr"/>
    <property type="match status" value="1"/>
</dbReference>
<dbReference type="InterPro" id="IPR045874">
    <property type="entry name" value="LRK10/LRL21-25-like"/>
</dbReference>
<dbReference type="GO" id="GO:0030247">
    <property type="term" value="F:polysaccharide binding"/>
    <property type="evidence" value="ECO:0007669"/>
    <property type="project" value="InterPro"/>
</dbReference>
<evidence type="ECO:0000256" key="10">
    <source>
        <dbReference type="ARBA" id="ARBA00023136"/>
    </source>
</evidence>
<dbReference type="GO" id="GO:0016020">
    <property type="term" value="C:membrane"/>
    <property type="evidence" value="ECO:0007669"/>
    <property type="project" value="UniProtKB-SubCell"/>
</dbReference>
<keyword evidence="5 14" id="KW-0732">Signal</keyword>
<dbReference type="GO" id="GO:0004674">
    <property type="term" value="F:protein serine/threonine kinase activity"/>
    <property type="evidence" value="ECO:0007669"/>
    <property type="project" value="UniProtKB-KW"/>
</dbReference>
<evidence type="ECO:0000256" key="8">
    <source>
        <dbReference type="ARBA" id="ARBA00022840"/>
    </source>
</evidence>
<protein>
    <recommendedName>
        <fullName evidence="15">Protein kinase domain-containing protein</fullName>
    </recommendedName>
</protein>
<evidence type="ECO:0000256" key="1">
    <source>
        <dbReference type="ARBA" id="ARBA00004479"/>
    </source>
</evidence>
<dbReference type="FunFam" id="1.10.510.10:FF:000590">
    <property type="entry name" value="PR5-like receptor kinase"/>
    <property type="match status" value="1"/>
</dbReference>
<dbReference type="InterPro" id="IPR008271">
    <property type="entry name" value="Ser/Thr_kinase_AS"/>
</dbReference>
<dbReference type="InterPro" id="IPR001245">
    <property type="entry name" value="Ser-Thr/Tyr_kinase_cat_dom"/>
</dbReference>
<evidence type="ECO:0000313" key="17">
    <source>
        <dbReference type="Proteomes" id="UP000008022"/>
    </source>
</evidence>
<proteinExistence type="predicted"/>
<dbReference type="PROSITE" id="PS00107">
    <property type="entry name" value="PROTEIN_KINASE_ATP"/>
    <property type="match status" value="1"/>
</dbReference>
<evidence type="ECO:0000256" key="12">
    <source>
        <dbReference type="PROSITE-ProRule" id="PRU10141"/>
    </source>
</evidence>
<evidence type="ECO:0000256" key="3">
    <source>
        <dbReference type="ARBA" id="ARBA00022679"/>
    </source>
</evidence>
<keyword evidence="4 13" id="KW-0812">Transmembrane</keyword>
<dbReference type="InterPro" id="IPR025287">
    <property type="entry name" value="WAK_GUB"/>
</dbReference>
<keyword evidence="8 12" id="KW-0067">ATP-binding</keyword>
<dbReference type="Gene3D" id="3.30.200.20">
    <property type="entry name" value="Phosphorylase Kinase, domain 1"/>
    <property type="match status" value="1"/>
</dbReference>
<evidence type="ECO:0000256" key="14">
    <source>
        <dbReference type="SAM" id="SignalP"/>
    </source>
</evidence>
<organism evidence="16 17">
    <name type="scientific">Oryza rufipogon</name>
    <name type="common">Brownbeard rice</name>
    <name type="synonym">Asian wild rice</name>
    <dbReference type="NCBI Taxonomy" id="4529"/>
    <lineage>
        <taxon>Eukaryota</taxon>
        <taxon>Viridiplantae</taxon>
        <taxon>Streptophyta</taxon>
        <taxon>Embryophyta</taxon>
        <taxon>Tracheophyta</taxon>
        <taxon>Spermatophyta</taxon>
        <taxon>Magnoliopsida</taxon>
        <taxon>Liliopsida</taxon>
        <taxon>Poales</taxon>
        <taxon>Poaceae</taxon>
        <taxon>BOP clade</taxon>
        <taxon>Oryzoideae</taxon>
        <taxon>Oryzeae</taxon>
        <taxon>Oryzinae</taxon>
        <taxon>Oryza</taxon>
    </lineage>
</organism>
<evidence type="ECO:0000256" key="6">
    <source>
        <dbReference type="ARBA" id="ARBA00022741"/>
    </source>
</evidence>
<dbReference type="InterPro" id="IPR000719">
    <property type="entry name" value="Prot_kinase_dom"/>
</dbReference>
<dbReference type="InterPro" id="IPR017441">
    <property type="entry name" value="Protein_kinase_ATP_BS"/>
</dbReference>
<dbReference type="Gene3D" id="1.10.510.10">
    <property type="entry name" value="Transferase(Phosphotransferase) domain 1"/>
    <property type="match status" value="1"/>
</dbReference>
<dbReference type="AlphaFoldDB" id="A0A0E0N117"/>
<dbReference type="PROSITE" id="PS50011">
    <property type="entry name" value="PROTEIN_KINASE_DOM"/>
    <property type="match status" value="1"/>
</dbReference>
<dbReference type="InterPro" id="IPR032872">
    <property type="entry name" value="WAK_assoc_C"/>
</dbReference>
<evidence type="ECO:0000256" key="7">
    <source>
        <dbReference type="ARBA" id="ARBA00022777"/>
    </source>
</evidence>
<evidence type="ECO:0000256" key="11">
    <source>
        <dbReference type="ARBA" id="ARBA00023180"/>
    </source>
</evidence>
<sequence length="945" mass="104562">MVLPPRLLLFFLLLIGVHASVSHGSPSLPPTYDPSICSKSSKCGGVNISYPFYLSNATGETYDYTQFSCGYTDLKISCSLDGSKQTPFIQLNGENYTILEIIYDSRTIVLVDTDALRGSCPRVRHNVTFGQAYPWLQYTGSRDNLTFFFGCKLNLPPPIDPGLVSLADKHQINCKDFSNWPDSGDSFVFTSGELEAPVESELARRCSQVIVVPVNGSVLNSSNQSALPSGGYGQVLKMGFDLAWNSSKDEQCYKCEQSKGHCSYSQNRAFLGCLCSDRKVSTKDCRNNGASNSSALTMLLSLCLRLLPLLLVLVAASHGDASGDTYDTSMCLQKPTTCGNVSISYPFYFATKTKDINESSNSYCGYPGLAIDCDDGKPILQLNGTEKYKVNYINYGSITNVSLADLEVVDDSSGCPRVDHNVTIPQISWLFFSGISVDYLVFFLRCSFTTFAPKPANFNPIACGSFIDLTRPSFVFPDELVPPGNWSQLCEETFEVPVLKYQLMGMDSNGNAWNNSGYAQVLRQGFQLSVNESRRPPNCSQCEESQGRCGYSQAGEFIGCLCPNGRVRSLRCDPSDLAGYAVMDKTRYSILMPFSVPNFLHANIIAGTSSVLLLCLLSFACLFGLKKSRYRRISKGTPRIESFLQRNGTLHPKRYTYTEVKRMTKSFAEKLGHGGFGAVYRGNLSDGRQVAVKMLKDSKGDGEEFINEVAKLLTSIVVTLLGFCLHGSKRVLIYEYMPNGSLERYAFRNNSEGEHSLTWEKLFDVAVGIARGLEYLHRGCNTRIVHFDIKPHNILLDQEFCPKISDFGMAKLCSNKESIISIAGARGTIGYIAPEFGAISSKSDVYSYGMMILEMVGARERNIDANSESSSHYFPQWIYEHLDEYCISSSKIDGETTELVRKMVVVALWCIQVVPTNRPTMTRVVEMLEGSTSGLELPPKVLLSW</sequence>
<keyword evidence="10 13" id="KW-0472">Membrane</keyword>
<keyword evidence="2" id="KW-0723">Serine/threonine-protein kinase</keyword>
<dbReference type="SMART" id="SM00220">
    <property type="entry name" value="S_TKc"/>
    <property type="match status" value="1"/>
</dbReference>
<evidence type="ECO:0000256" key="5">
    <source>
        <dbReference type="ARBA" id="ARBA00022729"/>
    </source>
</evidence>
<dbReference type="EnsemblPlants" id="ORUFI01G30230.4">
    <property type="protein sequence ID" value="ORUFI01G30230.4"/>
    <property type="gene ID" value="ORUFI01G30230"/>
</dbReference>
<keyword evidence="9 13" id="KW-1133">Transmembrane helix</keyword>
<dbReference type="GO" id="GO:0005524">
    <property type="term" value="F:ATP binding"/>
    <property type="evidence" value="ECO:0007669"/>
    <property type="project" value="UniProtKB-UniRule"/>
</dbReference>
<dbReference type="SUPFAM" id="SSF56112">
    <property type="entry name" value="Protein kinase-like (PK-like)"/>
    <property type="match status" value="1"/>
</dbReference>
<dbReference type="Gramene" id="ORUFI01G30230.4">
    <property type="protein sequence ID" value="ORUFI01G30230.4"/>
    <property type="gene ID" value="ORUFI01G30230"/>
</dbReference>
<feature type="signal peptide" evidence="14">
    <location>
        <begin position="1"/>
        <end position="19"/>
    </location>
</feature>
<keyword evidence="11" id="KW-0325">Glycoprotein</keyword>
<dbReference type="Pfam" id="PF14380">
    <property type="entry name" value="WAK_assoc"/>
    <property type="match status" value="2"/>
</dbReference>
<evidence type="ECO:0000256" key="9">
    <source>
        <dbReference type="ARBA" id="ARBA00022989"/>
    </source>
</evidence>
<name>A0A0E0N117_ORYRU</name>
<reference evidence="16" key="2">
    <citation type="submission" date="2015-06" db="UniProtKB">
        <authorList>
            <consortium name="EnsemblPlants"/>
        </authorList>
    </citation>
    <scope>IDENTIFICATION</scope>
</reference>
<dbReference type="HOGENOM" id="CLU_000288_115_3_1"/>
<dbReference type="Pfam" id="PF13947">
    <property type="entry name" value="GUB_WAK_bind"/>
    <property type="match status" value="2"/>
</dbReference>
<evidence type="ECO:0000256" key="4">
    <source>
        <dbReference type="ARBA" id="ARBA00022692"/>
    </source>
</evidence>
<evidence type="ECO:0000256" key="2">
    <source>
        <dbReference type="ARBA" id="ARBA00022527"/>
    </source>
</evidence>
<keyword evidence="7" id="KW-0418">Kinase</keyword>
<evidence type="ECO:0000256" key="13">
    <source>
        <dbReference type="SAM" id="Phobius"/>
    </source>
</evidence>
<feature type="binding site" evidence="12">
    <location>
        <position position="693"/>
    </location>
    <ligand>
        <name>ATP</name>
        <dbReference type="ChEBI" id="CHEBI:30616"/>
    </ligand>
</feature>
<comment type="subcellular location">
    <subcellularLocation>
        <location evidence="1">Membrane</location>
        <topology evidence="1">Single-pass type I membrane protein</topology>
    </subcellularLocation>
</comment>
<dbReference type="InterPro" id="IPR011009">
    <property type="entry name" value="Kinase-like_dom_sf"/>
</dbReference>
<keyword evidence="17" id="KW-1185">Reference proteome</keyword>
<accession>A0A0E0N117</accession>
<feature type="domain" description="Protein kinase" evidence="15">
    <location>
        <begin position="665"/>
        <end position="935"/>
    </location>
</feature>
<dbReference type="Proteomes" id="UP000008022">
    <property type="component" value="Unassembled WGS sequence"/>
</dbReference>
<evidence type="ECO:0000313" key="16">
    <source>
        <dbReference type="EnsemblPlants" id="ORUFI01G30230.4"/>
    </source>
</evidence>
<feature type="transmembrane region" description="Helical" evidence="13">
    <location>
        <begin position="599"/>
        <end position="625"/>
    </location>
</feature>
<keyword evidence="6 12" id="KW-0547">Nucleotide-binding</keyword>
<reference evidence="17" key="1">
    <citation type="submission" date="2013-06" db="EMBL/GenBank/DDBJ databases">
        <authorList>
            <person name="Zhao Q."/>
        </authorList>
    </citation>
    <scope>NUCLEOTIDE SEQUENCE</scope>
    <source>
        <strain evidence="17">cv. W1943</strain>
    </source>
</reference>
<evidence type="ECO:0000259" key="15">
    <source>
        <dbReference type="PROSITE" id="PS50011"/>
    </source>
</evidence>
<feature type="chain" id="PRO_5002368243" description="Protein kinase domain-containing protein" evidence="14">
    <location>
        <begin position="20"/>
        <end position="945"/>
    </location>
</feature>
<keyword evidence="3" id="KW-0808">Transferase</keyword>
<dbReference type="PANTHER" id="PTHR27009">
    <property type="entry name" value="RUST RESISTANCE KINASE LR10-RELATED"/>
    <property type="match status" value="1"/>
</dbReference>